<keyword evidence="5" id="KW-1003">Cell membrane</keyword>
<evidence type="ECO:0000313" key="8">
    <source>
        <dbReference type="Proteomes" id="UP001332192"/>
    </source>
</evidence>
<keyword evidence="3 5" id="KW-1133">Transmembrane helix</keyword>
<comment type="similarity">
    <text evidence="5">Belongs to the ABC-2 integral membrane protein family.</text>
</comment>
<reference evidence="7 8" key="1">
    <citation type="journal article" date="2024" name="Front. Microbiol.">
        <title>Novel thermophilic genera Geochorda gen. nov. and Carboxydochorda gen. nov. from the deep terrestrial subsurface reveal the ecophysiological diversity in the class Limnochordia.</title>
        <authorList>
            <person name="Karnachuk O.V."/>
            <person name="Lukina A.P."/>
            <person name="Avakyan M.R."/>
            <person name="Kadnikov V.V."/>
            <person name="Begmatov S."/>
            <person name="Beletsky A.V."/>
            <person name="Vlasova K.G."/>
            <person name="Novikov A.A."/>
            <person name="Shcherbakova V.A."/>
            <person name="Mardanov A.V."/>
            <person name="Ravin N.V."/>
        </authorList>
    </citation>
    <scope>NUCLEOTIDE SEQUENCE [LARGE SCALE GENOMIC DNA]</scope>
    <source>
        <strain evidence="7 8">L945</strain>
    </source>
</reference>
<dbReference type="PANTHER" id="PTHR43027:SF1">
    <property type="entry name" value="DOXORUBICIN RESISTANCE ABC TRANSPORTER PERMEASE PROTEIN DRRC-RELATED"/>
    <property type="match status" value="1"/>
</dbReference>
<sequence>MGPSDASTGPGRRAGRGIARSGARALRAFWARAYVRVVAANRDLSWILFDVALPVLGTAAYVFVYRSLRAPEAYLGFVTIGGAMTAYWLNVLWSMASQLFWEKQSGNLEAYIVAPAPMMAILAGMATGGLFMTTIRAVVIVAVAVAWFRIPLVAVDPAGVAAAFVVSMVGLYGLGMSLSSAFLLHGREAWHLSNLMQEPVYLLSGFFFPVRALGFWVSVAASIVPLTLGMDAMRQGLYGPEAAMALLPLRVELAILAVLAIVFLLAAWWLLRVMERLARREGRLTLRWQ</sequence>
<protein>
    <recommendedName>
        <fullName evidence="5">Transport permease protein</fullName>
    </recommendedName>
</protein>
<feature type="transmembrane region" description="Helical" evidence="5">
    <location>
        <begin position="161"/>
        <end position="184"/>
    </location>
</feature>
<gene>
    <name evidence="7" type="ORF">U7230_10190</name>
</gene>
<dbReference type="Proteomes" id="UP001332192">
    <property type="component" value="Chromosome"/>
</dbReference>
<proteinExistence type="inferred from homology"/>
<comment type="subcellular location">
    <subcellularLocation>
        <location evidence="5">Cell membrane</location>
        <topology evidence="5">Multi-pass membrane protein</topology>
    </subcellularLocation>
    <subcellularLocation>
        <location evidence="1">Membrane</location>
        <topology evidence="1">Multi-pass membrane protein</topology>
    </subcellularLocation>
</comment>
<organism evidence="7 8">
    <name type="scientific">Carboxydichorda subterranea</name>
    <dbReference type="NCBI Taxonomy" id="3109565"/>
    <lineage>
        <taxon>Bacteria</taxon>
        <taxon>Bacillati</taxon>
        <taxon>Bacillota</taxon>
        <taxon>Limnochordia</taxon>
        <taxon>Limnochordales</taxon>
        <taxon>Geochordaceae</taxon>
        <taxon>Carboxydichorda</taxon>
    </lineage>
</organism>
<name>A0ABZ1BUH4_9FIRM</name>
<evidence type="ECO:0000259" key="6">
    <source>
        <dbReference type="PROSITE" id="PS51012"/>
    </source>
</evidence>
<dbReference type="EMBL" id="CP141615">
    <property type="protein sequence ID" value="WRP16466.1"/>
    <property type="molecule type" value="Genomic_DNA"/>
</dbReference>
<keyword evidence="5" id="KW-0813">Transport</keyword>
<dbReference type="PROSITE" id="PS51012">
    <property type="entry name" value="ABC_TM2"/>
    <property type="match status" value="1"/>
</dbReference>
<dbReference type="Pfam" id="PF01061">
    <property type="entry name" value="ABC2_membrane"/>
    <property type="match status" value="1"/>
</dbReference>
<keyword evidence="8" id="KW-1185">Reference proteome</keyword>
<evidence type="ECO:0000256" key="3">
    <source>
        <dbReference type="ARBA" id="ARBA00022989"/>
    </source>
</evidence>
<dbReference type="InterPro" id="IPR000412">
    <property type="entry name" value="ABC_2_transport"/>
</dbReference>
<feature type="transmembrane region" description="Helical" evidence="5">
    <location>
        <begin position="205"/>
        <end position="228"/>
    </location>
</feature>
<evidence type="ECO:0000256" key="4">
    <source>
        <dbReference type="ARBA" id="ARBA00023136"/>
    </source>
</evidence>
<dbReference type="PANTHER" id="PTHR43027">
    <property type="entry name" value="DOXORUBICIN RESISTANCE ABC TRANSPORTER PERMEASE PROTEIN DRRC-RELATED"/>
    <property type="match status" value="1"/>
</dbReference>
<dbReference type="RefSeq" id="WP_324715739.1">
    <property type="nucleotide sequence ID" value="NZ_CP141615.1"/>
</dbReference>
<evidence type="ECO:0000256" key="2">
    <source>
        <dbReference type="ARBA" id="ARBA00022692"/>
    </source>
</evidence>
<evidence type="ECO:0000313" key="7">
    <source>
        <dbReference type="EMBL" id="WRP16466.1"/>
    </source>
</evidence>
<dbReference type="InterPro" id="IPR052902">
    <property type="entry name" value="ABC-2_transporter"/>
</dbReference>
<dbReference type="InterPro" id="IPR013525">
    <property type="entry name" value="ABC2_TM"/>
</dbReference>
<feature type="transmembrane region" description="Helical" evidence="5">
    <location>
        <begin position="73"/>
        <end position="90"/>
    </location>
</feature>
<feature type="transmembrane region" description="Helical" evidence="5">
    <location>
        <begin position="44"/>
        <end position="64"/>
    </location>
</feature>
<feature type="transmembrane region" description="Helical" evidence="5">
    <location>
        <begin position="138"/>
        <end position="155"/>
    </location>
</feature>
<dbReference type="PIRSF" id="PIRSF006648">
    <property type="entry name" value="DrrB"/>
    <property type="match status" value="1"/>
</dbReference>
<keyword evidence="4 5" id="KW-0472">Membrane</keyword>
<dbReference type="InterPro" id="IPR047817">
    <property type="entry name" value="ABC2_TM_bact-type"/>
</dbReference>
<keyword evidence="2 5" id="KW-0812">Transmembrane</keyword>
<evidence type="ECO:0000256" key="5">
    <source>
        <dbReference type="RuleBase" id="RU361157"/>
    </source>
</evidence>
<evidence type="ECO:0000256" key="1">
    <source>
        <dbReference type="ARBA" id="ARBA00004141"/>
    </source>
</evidence>
<accession>A0ABZ1BUH4</accession>
<feature type="domain" description="ABC transmembrane type-2" evidence="6">
    <location>
        <begin position="45"/>
        <end position="274"/>
    </location>
</feature>
<feature type="transmembrane region" description="Helical" evidence="5">
    <location>
        <begin position="253"/>
        <end position="271"/>
    </location>
</feature>
<feature type="transmembrane region" description="Helical" evidence="5">
    <location>
        <begin position="110"/>
        <end position="131"/>
    </location>
</feature>